<sequence>MRIGAHVKLVELSRYLAYAHGSVLQHGIFVQEIGSDYRELRRKLATGIQKLQINKKSRANTQIYLQVPPTVPSFNTCPIISVEYFVEAPVKLVELSRYLAYAHGSVLQHGIFVQEIGSDYRELRRKLATGIQKLQINKKSRANTQIYLQVPPTVPSFNTCPIISVEYFVEIKFETSGALNSDVEATYPIIVGTIPVRAPVSVPLVQPSAPPMDFPSTSTPVSPSVPSAPPMDSPPPYSGSSDASMYPPAPPSYEESVQGAQGTTMDVENMEAFVPRYPFYPTLSNSSEMKNGVL</sequence>
<dbReference type="InterPro" id="IPR050357">
    <property type="entry name" value="Arrestin_domain-protein"/>
</dbReference>
<dbReference type="InterPro" id="IPR014752">
    <property type="entry name" value="Arrestin-like_C"/>
</dbReference>
<feature type="compositionally biased region" description="Pro residues" evidence="1">
    <location>
        <begin position="226"/>
        <end position="237"/>
    </location>
</feature>
<dbReference type="AlphaFoldDB" id="A0A0B1TI05"/>
<feature type="compositionally biased region" description="Low complexity" evidence="1">
    <location>
        <begin position="215"/>
        <end position="225"/>
    </location>
</feature>
<proteinExistence type="predicted"/>
<dbReference type="OrthoDB" id="2333384at2759"/>
<dbReference type="InterPro" id="IPR014756">
    <property type="entry name" value="Ig_E-set"/>
</dbReference>
<dbReference type="Gene3D" id="2.60.40.640">
    <property type="match status" value="2"/>
</dbReference>
<dbReference type="Pfam" id="PF02752">
    <property type="entry name" value="Arrestin_C"/>
    <property type="match status" value="1"/>
</dbReference>
<evidence type="ECO:0000259" key="2">
    <source>
        <dbReference type="SMART" id="SM01017"/>
    </source>
</evidence>
<reference evidence="3 4" key="1">
    <citation type="submission" date="2014-03" db="EMBL/GenBank/DDBJ databases">
        <title>Draft genome of the hookworm Oesophagostomum dentatum.</title>
        <authorList>
            <person name="Mitreva M."/>
        </authorList>
    </citation>
    <scope>NUCLEOTIDE SEQUENCE [LARGE SCALE GENOMIC DNA]</scope>
    <source>
        <strain evidence="3 4">OD-Hann</strain>
    </source>
</reference>
<keyword evidence="4" id="KW-1185">Reference proteome</keyword>
<feature type="region of interest" description="Disordered" evidence="1">
    <location>
        <begin position="211"/>
        <end position="264"/>
    </location>
</feature>
<name>A0A0B1TI05_OESDE</name>
<organism evidence="3 4">
    <name type="scientific">Oesophagostomum dentatum</name>
    <name type="common">Nodular worm</name>
    <dbReference type="NCBI Taxonomy" id="61180"/>
    <lineage>
        <taxon>Eukaryota</taxon>
        <taxon>Metazoa</taxon>
        <taxon>Ecdysozoa</taxon>
        <taxon>Nematoda</taxon>
        <taxon>Chromadorea</taxon>
        <taxon>Rhabditida</taxon>
        <taxon>Rhabditina</taxon>
        <taxon>Rhabditomorpha</taxon>
        <taxon>Strongyloidea</taxon>
        <taxon>Strongylidae</taxon>
        <taxon>Oesophagostomum</taxon>
    </lineage>
</organism>
<evidence type="ECO:0000256" key="1">
    <source>
        <dbReference type="SAM" id="MobiDB-lite"/>
    </source>
</evidence>
<gene>
    <name evidence="3" type="ORF">OESDEN_02875</name>
</gene>
<dbReference type="GO" id="GO:0005737">
    <property type="term" value="C:cytoplasm"/>
    <property type="evidence" value="ECO:0007669"/>
    <property type="project" value="TreeGrafter"/>
</dbReference>
<dbReference type="SMART" id="SM01017">
    <property type="entry name" value="Arrestin_C"/>
    <property type="match status" value="1"/>
</dbReference>
<dbReference type="EMBL" id="KN549507">
    <property type="protein sequence ID" value="KHJ97148.1"/>
    <property type="molecule type" value="Genomic_DNA"/>
</dbReference>
<dbReference type="Proteomes" id="UP000053660">
    <property type="component" value="Unassembled WGS sequence"/>
</dbReference>
<accession>A0A0B1TI05</accession>
<dbReference type="SUPFAM" id="SSF81296">
    <property type="entry name" value="E set domains"/>
    <property type="match status" value="1"/>
</dbReference>
<dbReference type="PANTHER" id="PTHR11188">
    <property type="entry name" value="ARRESTIN DOMAIN CONTAINING PROTEIN"/>
    <property type="match status" value="1"/>
</dbReference>
<dbReference type="PANTHER" id="PTHR11188:SF175">
    <property type="entry name" value="ARRESTIN C-TERMINAL-LIKE DOMAIN-CONTAINING PROTEIN"/>
    <property type="match status" value="1"/>
</dbReference>
<evidence type="ECO:0000313" key="3">
    <source>
        <dbReference type="EMBL" id="KHJ97148.1"/>
    </source>
</evidence>
<evidence type="ECO:0000313" key="4">
    <source>
        <dbReference type="Proteomes" id="UP000053660"/>
    </source>
</evidence>
<protein>
    <submittedName>
        <fullName evidence="3">Arrestin domain protein</fullName>
    </submittedName>
</protein>
<feature type="domain" description="Arrestin C-terminal-like" evidence="2">
    <location>
        <begin position="89"/>
        <end position="196"/>
    </location>
</feature>
<dbReference type="GO" id="GO:0015031">
    <property type="term" value="P:protein transport"/>
    <property type="evidence" value="ECO:0007669"/>
    <property type="project" value="TreeGrafter"/>
</dbReference>
<dbReference type="InterPro" id="IPR011022">
    <property type="entry name" value="Arrestin_C-like"/>
</dbReference>